<evidence type="ECO:0000313" key="1">
    <source>
        <dbReference type="EMBL" id="GEN82825.1"/>
    </source>
</evidence>
<dbReference type="Proteomes" id="UP000321901">
    <property type="component" value="Unassembled WGS sequence"/>
</dbReference>
<gene>
    <name evidence="1" type="ORF">SLU01_11370</name>
</gene>
<evidence type="ECO:0000313" key="2">
    <source>
        <dbReference type="Proteomes" id="UP000321901"/>
    </source>
</evidence>
<dbReference type="EMBL" id="BJYL01000015">
    <property type="protein sequence ID" value="GEN82825.1"/>
    <property type="molecule type" value="Genomic_DNA"/>
</dbReference>
<protein>
    <recommendedName>
        <fullName evidence="3">Bacteriocin biosynthesis cyclodehydratase</fullName>
    </recommendedName>
</protein>
<dbReference type="AlphaFoldDB" id="A0A511Z5U4"/>
<dbReference type="RefSeq" id="WP_147056220.1">
    <property type="nucleotide sequence ID" value="NZ_BJYL01000015.1"/>
</dbReference>
<dbReference type="OrthoDB" id="305697at2"/>
<sequence>MTSIQIEVRTGVTYKKTKGIQITKNGTEIILRKGALHQTELVIDKESSSPTFIELLEAILDGEEVTIESNHIHQNDFKTLYNYGIIRNKINSGTTLVMVEDQQVFDMVKQSVPGSNVFKRSEIISDVDMDLLSSGTNFLKVDAFMEKAREVFSSYSSVYYIATLNERRNVQTVNKLLVTLDQSFFMALFDNENFLLFGVEPKLTGCYECLEKKILSRLQYQEETHFVYDDFEVTSAELLVGLGLMMKNIEQTEVNGMSMLTGAVLYYYFPNFEYSFDFNRRTILCNTCAGIHQVDFDEQNVASVNITKELLANEN</sequence>
<keyword evidence="2" id="KW-1185">Reference proteome</keyword>
<comment type="caution">
    <text evidence="1">The sequence shown here is derived from an EMBL/GenBank/DDBJ whole genome shotgun (WGS) entry which is preliminary data.</text>
</comment>
<evidence type="ECO:0008006" key="3">
    <source>
        <dbReference type="Google" id="ProtNLM"/>
    </source>
</evidence>
<accession>A0A511Z5U4</accession>
<organism evidence="1 2">
    <name type="scientific">Sporosarcina luteola</name>
    <dbReference type="NCBI Taxonomy" id="582850"/>
    <lineage>
        <taxon>Bacteria</taxon>
        <taxon>Bacillati</taxon>
        <taxon>Bacillota</taxon>
        <taxon>Bacilli</taxon>
        <taxon>Bacillales</taxon>
        <taxon>Caryophanaceae</taxon>
        <taxon>Sporosarcina</taxon>
    </lineage>
</organism>
<name>A0A511Z5U4_9BACL</name>
<reference evidence="1 2" key="1">
    <citation type="submission" date="2019-07" db="EMBL/GenBank/DDBJ databases">
        <title>Whole genome shotgun sequence of Sporosarcina luteola NBRC 105378.</title>
        <authorList>
            <person name="Hosoyama A."/>
            <person name="Uohara A."/>
            <person name="Ohji S."/>
            <person name="Ichikawa N."/>
        </authorList>
    </citation>
    <scope>NUCLEOTIDE SEQUENCE [LARGE SCALE GENOMIC DNA]</scope>
    <source>
        <strain evidence="1 2">NBRC 105378</strain>
    </source>
</reference>
<proteinExistence type="predicted"/>